<dbReference type="PANTHER" id="PTHR24305:SF166">
    <property type="entry name" value="CYTOCHROME P450 12A4, MITOCHONDRIAL-RELATED"/>
    <property type="match status" value="1"/>
</dbReference>
<comment type="caution">
    <text evidence="6">The sequence shown here is derived from an EMBL/GenBank/DDBJ whole genome shotgun (WGS) entry which is preliminary data.</text>
</comment>
<feature type="transmembrane region" description="Helical" evidence="5">
    <location>
        <begin position="6"/>
        <end position="29"/>
    </location>
</feature>
<evidence type="ECO:0000256" key="5">
    <source>
        <dbReference type="SAM" id="Phobius"/>
    </source>
</evidence>
<dbReference type="InterPro" id="IPR002401">
    <property type="entry name" value="Cyt_P450_E_grp-I"/>
</dbReference>
<dbReference type="EMBL" id="VJMJ01000122">
    <property type="protein sequence ID" value="KAF0733502.1"/>
    <property type="molecule type" value="Genomic_DNA"/>
</dbReference>
<evidence type="ECO:0000313" key="6">
    <source>
        <dbReference type="EMBL" id="KAF0733502.1"/>
    </source>
</evidence>
<evidence type="ECO:0000256" key="3">
    <source>
        <dbReference type="PIRSR" id="PIRSR602401-1"/>
    </source>
</evidence>
<feature type="binding site" description="axial binding residue" evidence="3">
    <location>
        <position position="455"/>
    </location>
    <ligand>
        <name>heme</name>
        <dbReference type="ChEBI" id="CHEBI:30413"/>
    </ligand>
    <ligandPart>
        <name>Fe</name>
        <dbReference type="ChEBI" id="CHEBI:18248"/>
    </ligandPart>
</feature>
<dbReference type="GO" id="GO:0004497">
    <property type="term" value="F:monooxygenase activity"/>
    <property type="evidence" value="ECO:0007669"/>
    <property type="project" value="UniProtKB-KW"/>
</dbReference>
<keyword evidence="3 4" id="KW-0349">Heme</keyword>
<dbReference type="InterPro" id="IPR017972">
    <property type="entry name" value="Cyt_P450_CS"/>
</dbReference>
<evidence type="ECO:0008006" key="8">
    <source>
        <dbReference type="Google" id="ProtNLM"/>
    </source>
</evidence>
<keyword evidence="3 4" id="KW-0479">Metal-binding</keyword>
<feature type="transmembrane region" description="Helical" evidence="5">
    <location>
        <begin position="226"/>
        <end position="246"/>
    </location>
</feature>
<evidence type="ECO:0000313" key="7">
    <source>
        <dbReference type="Proteomes" id="UP000481153"/>
    </source>
</evidence>
<keyword evidence="4" id="KW-0503">Monooxygenase</keyword>
<protein>
    <recommendedName>
        <fullName evidence="8">Cytochrome P450</fullName>
    </recommendedName>
</protein>
<dbReference type="Pfam" id="PF00067">
    <property type="entry name" value="p450"/>
    <property type="match status" value="1"/>
</dbReference>
<evidence type="ECO:0000256" key="4">
    <source>
        <dbReference type="RuleBase" id="RU000461"/>
    </source>
</evidence>
<dbReference type="Gene3D" id="1.10.630.10">
    <property type="entry name" value="Cytochrome P450"/>
    <property type="match status" value="1"/>
</dbReference>
<dbReference type="PRINTS" id="PR00385">
    <property type="entry name" value="P450"/>
</dbReference>
<keyword evidence="5" id="KW-1133">Transmembrane helix</keyword>
<gene>
    <name evidence="6" type="ORF">Ae201684_009739</name>
</gene>
<dbReference type="PROSITE" id="PS00086">
    <property type="entry name" value="CYTOCHROME_P450"/>
    <property type="match status" value="1"/>
</dbReference>
<comment type="similarity">
    <text evidence="2 4">Belongs to the cytochrome P450 family.</text>
</comment>
<dbReference type="VEuPathDB" id="FungiDB:AeMF1_004741"/>
<keyword evidence="5" id="KW-0472">Membrane</keyword>
<dbReference type="GO" id="GO:0020037">
    <property type="term" value="F:heme binding"/>
    <property type="evidence" value="ECO:0007669"/>
    <property type="project" value="InterPro"/>
</dbReference>
<dbReference type="InterPro" id="IPR036396">
    <property type="entry name" value="Cyt_P450_sf"/>
</dbReference>
<dbReference type="AlphaFoldDB" id="A0A6G0X0V2"/>
<comment type="cofactor">
    <cofactor evidence="1 3">
        <name>heme</name>
        <dbReference type="ChEBI" id="CHEBI:30413"/>
    </cofactor>
</comment>
<name>A0A6G0X0V2_9STRA</name>
<keyword evidence="5" id="KW-0812">Transmembrane</keyword>
<dbReference type="InterPro" id="IPR050121">
    <property type="entry name" value="Cytochrome_P450_monoxygenase"/>
</dbReference>
<proteinExistence type="inferred from homology"/>
<reference evidence="6 7" key="1">
    <citation type="submission" date="2019-07" db="EMBL/GenBank/DDBJ databases">
        <title>Genomics analysis of Aphanomyces spp. identifies a new class of oomycete effector associated with host adaptation.</title>
        <authorList>
            <person name="Gaulin E."/>
        </authorList>
    </citation>
    <scope>NUCLEOTIDE SEQUENCE [LARGE SCALE GENOMIC DNA]</scope>
    <source>
        <strain evidence="6 7">ATCC 201684</strain>
    </source>
</reference>
<keyword evidence="4" id="KW-0560">Oxidoreductase</keyword>
<dbReference type="PRINTS" id="PR00463">
    <property type="entry name" value="EP450I"/>
</dbReference>
<dbReference type="Proteomes" id="UP000481153">
    <property type="component" value="Unassembled WGS sequence"/>
</dbReference>
<dbReference type="GO" id="GO:0005506">
    <property type="term" value="F:iron ion binding"/>
    <property type="evidence" value="ECO:0007669"/>
    <property type="project" value="InterPro"/>
</dbReference>
<keyword evidence="3 4" id="KW-0408">Iron</keyword>
<dbReference type="SUPFAM" id="SSF48264">
    <property type="entry name" value="Cytochrome P450"/>
    <property type="match status" value="1"/>
</dbReference>
<dbReference type="GO" id="GO:0016705">
    <property type="term" value="F:oxidoreductase activity, acting on paired donors, with incorporation or reduction of molecular oxygen"/>
    <property type="evidence" value="ECO:0007669"/>
    <property type="project" value="InterPro"/>
</dbReference>
<evidence type="ECO:0000256" key="2">
    <source>
        <dbReference type="ARBA" id="ARBA00010617"/>
    </source>
</evidence>
<accession>A0A6G0X0V2</accession>
<dbReference type="PANTHER" id="PTHR24305">
    <property type="entry name" value="CYTOCHROME P450"/>
    <property type="match status" value="1"/>
</dbReference>
<organism evidence="6 7">
    <name type="scientific">Aphanomyces euteiches</name>
    <dbReference type="NCBI Taxonomy" id="100861"/>
    <lineage>
        <taxon>Eukaryota</taxon>
        <taxon>Sar</taxon>
        <taxon>Stramenopiles</taxon>
        <taxon>Oomycota</taxon>
        <taxon>Saprolegniomycetes</taxon>
        <taxon>Saprolegniales</taxon>
        <taxon>Verrucalvaceae</taxon>
        <taxon>Aphanomyces</taxon>
    </lineage>
</organism>
<dbReference type="InterPro" id="IPR001128">
    <property type="entry name" value="Cyt_P450"/>
</dbReference>
<keyword evidence="7" id="KW-1185">Reference proteome</keyword>
<sequence>MLLGADYSAFGIAAAASAILVVTLVLRFLSKARQWSHLPQPPSTSFLFGHALETTGAISNWKTLGNYPEPFLSWVKQYGGAIHLREFLEHAVLFTDPAALRHIFVSNGPNYPRQPIAMKYFRDKNLGESLSGVEGKQHDALRKWMNPLFTITSIKSFIGIFNSQTQLYCQNVFDPACDNKAPIDLSTVLSKLMLSITGLTVLGINFDEVPAALEAYERSMIAVSPLVLIGMVTIPGFLSFPLPSLMKRRKYQATLRQIVKKIIQDKLAASSSEEPKDLLDMMFPHSTVDEAVAHTVTFIAGGYDTSSSALSFVFGTLASHPKVAEAIRSEYKNVISKHGSLSSWEAVAELTYTQAVIQETMRINAIAPGTIDRVAEADDHVPMSDGSTVFIPKGTMISTNIAAMHRNPKYWQDPESFIPNRFIEDSSEWNADLALRGGKPHAFHYMPFSFGNKNCIGQRFAMVEMQIIVATLVSKYDFIATSKTDMRQGFGGVTIRPANLEMAVRRVIPSCA</sequence>
<evidence type="ECO:0000256" key="1">
    <source>
        <dbReference type="ARBA" id="ARBA00001971"/>
    </source>
</evidence>